<gene>
    <name evidence="1" type="ORF">NCTC11159_01242</name>
</gene>
<proteinExistence type="predicted"/>
<dbReference type="AlphaFoldDB" id="A0A377Q6E3"/>
<name>A0A377Q6E3_9NEIS</name>
<protein>
    <submittedName>
        <fullName evidence="1">Uncharacterized protein</fullName>
    </submittedName>
</protein>
<reference evidence="1 2" key="1">
    <citation type="submission" date="2018-06" db="EMBL/GenBank/DDBJ databases">
        <authorList>
            <consortium name="Pathogen Informatics"/>
            <person name="Doyle S."/>
        </authorList>
    </citation>
    <scope>NUCLEOTIDE SEQUENCE [LARGE SCALE GENOMIC DNA]</scope>
    <source>
        <strain evidence="1 2">NCTC11159</strain>
    </source>
</reference>
<organism evidence="1 2">
    <name type="scientific">Iodobacter fluviatilis</name>
    <dbReference type="NCBI Taxonomy" id="537"/>
    <lineage>
        <taxon>Bacteria</taxon>
        <taxon>Pseudomonadati</taxon>
        <taxon>Pseudomonadota</taxon>
        <taxon>Betaproteobacteria</taxon>
        <taxon>Neisseriales</taxon>
        <taxon>Chitinibacteraceae</taxon>
        <taxon>Iodobacter</taxon>
    </lineage>
</organism>
<dbReference type="Proteomes" id="UP000255108">
    <property type="component" value="Unassembled WGS sequence"/>
</dbReference>
<sequence>MRHFNGLKDAIDFDLFMTPVKLAHLARRKDQGNKGLLAAGGDGAGLPLFDETLNAVVGPGIALGLQAFKESLSGSALCFGQVPFSFQPLLQDGLKPAEFRLGLPGTLVGGRCGGFKVLAHGRTGEFKVTGNGADTFVTNEMTTPDFGNDVHG</sequence>
<evidence type="ECO:0000313" key="1">
    <source>
        <dbReference type="EMBL" id="STQ90179.1"/>
    </source>
</evidence>
<dbReference type="EMBL" id="UGHR01000001">
    <property type="protein sequence ID" value="STQ90179.1"/>
    <property type="molecule type" value="Genomic_DNA"/>
</dbReference>
<evidence type="ECO:0000313" key="2">
    <source>
        <dbReference type="Proteomes" id="UP000255108"/>
    </source>
</evidence>
<accession>A0A377Q6E3</accession>